<dbReference type="NCBIfam" id="NF004231">
    <property type="entry name" value="PRK05679.1"/>
    <property type="match status" value="1"/>
</dbReference>
<comment type="pathway">
    <text evidence="5">Cofactor metabolism; pyridoxal 5'-phosphate salvage; pyridoxal 5'-phosphate from pyridoxine 5'-phosphate: step 1/1.</text>
</comment>
<feature type="binding site" evidence="5 6">
    <location>
        <position position="83"/>
    </location>
    <ligand>
        <name>FMN</name>
        <dbReference type="ChEBI" id="CHEBI:58210"/>
    </ligand>
</feature>
<proteinExistence type="inferred from homology"/>
<evidence type="ECO:0000256" key="2">
    <source>
        <dbReference type="ARBA" id="ARBA00022630"/>
    </source>
</evidence>
<organism evidence="9 10">
    <name type="scientific">Cryobacterium cheniae</name>
    <dbReference type="NCBI Taxonomy" id="1259262"/>
    <lineage>
        <taxon>Bacteria</taxon>
        <taxon>Bacillati</taxon>
        <taxon>Actinomycetota</taxon>
        <taxon>Actinomycetes</taxon>
        <taxon>Micrococcales</taxon>
        <taxon>Microbacteriaceae</taxon>
        <taxon>Cryobacterium</taxon>
    </lineage>
</organism>
<feature type="binding site" evidence="5">
    <location>
        <begin position="192"/>
        <end position="194"/>
    </location>
    <ligand>
        <name>substrate</name>
    </ligand>
</feature>
<dbReference type="PANTHER" id="PTHR10851">
    <property type="entry name" value="PYRIDOXINE-5-PHOSPHATE OXIDASE"/>
    <property type="match status" value="1"/>
</dbReference>
<comment type="caution">
    <text evidence="5">Lacks conserved residue(s) required for the propagation of feature annotation.</text>
</comment>
<comment type="caution">
    <text evidence="9">The sequence shown here is derived from an EMBL/GenBank/DDBJ whole genome shotgun (WGS) entry which is preliminary data.</text>
</comment>
<feature type="binding site" evidence="5">
    <location>
        <position position="123"/>
    </location>
    <ligand>
        <name>substrate</name>
    </ligand>
</feature>
<feature type="binding site" evidence="5">
    <location>
        <position position="66"/>
    </location>
    <ligand>
        <name>substrate</name>
    </ligand>
</feature>
<comment type="catalytic activity">
    <reaction evidence="5">
        <text>pyridoxine 5'-phosphate + O2 = pyridoxal 5'-phosphate + H2O2</text>
        <dbReference type="Rhea" id="RHEA:15149"/>
        <dbReference type="ChEBI" id="CHEBI:15379"/>
        <dbReference type="ChEBI" id="CHEBI:16240"/>
        <dbReference type="ChEBI" id="CHEBI:58589"/>
        <dbReference type="ChEBI" id="CHEBI:597326"/>
        <dbReference type="EC" id="1.4.3.5"/>
    </reaction>
</comment>
<evidence type="ECO:0000256" key="5">
    <source>
        <dbReference type="HAMAP-Rule" id="MF_01629"/>
    </source>
</evidence>
<dbReference type="InterPro" id="IPR019740">
    <property type="entry name" value="Pyridox_Oxase_CS"/>
</dbReference>
<dbReference type="Proteomes" id="UP000298433">
    <property type="component" value="Unassembled WGS sequence"/>
</dbReference>
<comment type="cofactor">
    <cofactor evidence="5 6">
        <name>FMN</name>
        <dbReference type="ChEBI" id="CHEBI:58210"/>
    </cofactor>
    <text evidence="5 6">Binds 1 FMN per subunit.</text>
</comment>
<feature type="binding site" evidence="5 6">
    <location>
        <position position="196"/>
    </location>
    <ligand>
        <name>FMN</name>
        <dbReference type="ChEBI" id="CHEBI:58210"/>
    </ligand>
</feature>
<dbReference type="EC" id="1.4.3.5" evidence="5"/>
<evidence type="ECO:0000256" key="1">
    <source>
        <dbReference type="ARBA" id="ARBA00007301"/>
    </source>
</evidence>
<dbReference type="InterPro" id="IPR011576">
    <property type="entry name" value="Pyridox_Oxase_N"/>
</dbReference>
<evidence type="ECO:0000259" key="7">
    <source>
        <dbReference type="Pfam" id="PF01243"/>
    </source>
</evidence>
<dbReference type="PROSITE" id="PS01064">
    <property type="entry name" value="PYRIDOX_OXIDASE"/>
    <property type="match status" value="1"/>
</dbReference>
<dbReference type="OrthoDB" id="9780392at2"/>
<dbReference type="EMBL" id="SOGN01000041">
    <property type="protein sequence ID" value="TFC80457.1"/>
    <property type="molecule type" value="Genomic_DNA"/>
</dbReference>
<keyword evidence="2 5" id="KW-0285">Flavoprotein</keyword>
<dbReference type="GO" id="GO:0010181">
    <property type="term" value="F:FMN binding"/>
    <property type="evidence" value="ECO:0007669"/>
    <property type="project" value="UniProtKB-UniRule"/>
</dbReference>
<dbReference type="SUPFAM" id="SSF50475">
    <property type="entry name" value="FMN-binding split barrel"/>
    <property type="match status" value="1"/>
</dbReference>
<dbReference type="AlphaFoldDB" id="A0A4R8XSZ6"/>
<dbReference type="GO" id="GO:0004733">
    <property type="term" value="F:pyridoxamine phosphate oxidase activity"/>
    <property type="evidence" value="ECO:0007669"/>
    <property type="project" value="UniProtKB-UniRule"/>
</dbReference>
<comment type="function">
    <text evidence="5">Catalyzes the oxidation of either pyridoxine 5'-phosphate (PNP) or pyridoxamine 5'-phosphate (PMP) into pyridoxal 5'-phosphate (PLP).</text>
</comment>
<feature type="binding site" evidence="5">
    <location>
        <position position="127"/>
    </location>
    <ligand>
        <name>substrate</name>
    </ligand>
</feature>
<keyword evidence="10" id="KW-1185">Reference proteome</keyword>
<dbReference type="HAMAP" id="MF_01629">
    <property type="entry name" value="PdxH"/>
    <property type="match status" value="1"/>
</dbReference>
<comment type="catalytic activity">
    <reaction evidence="5">
        <text>pyridoxamine 5'-phosphate + O2 + H2O = pyridoxal 5'-phosphate + H2O2 + NH4(+)</text>
        <dbReference type="Rhea" id="RHEA:15817"/>
        <dbReference type="ChEBI" id="CHEBI:15377"/>
        <dbReference type="ChEBI" id="CHEBI:15379"/>
        <dbReference type="ChEBI" id="CHEBI:16240"/>
        <dbReference type="ChEBI" id="CHEBI:28938"/>
        <dbReference type="ChEBI" id="CHEBI:58451"/>
        <dbReference type="ChEBI" id="CHEBI:597326"/>
        <dbReference type="EC" id="1.4.3.5"/>
    </reaction>
</comment>
<name>A0A4R8XSZ6_9MICO</name>
<accession>A0A4R8XSZ6</accession>
<feature type="binding site" evidence="5 6">
    <location>
        <position position="186"/>
    </location>
    <ligand>
        <name>FMN</name>
        <dbReference type="ChEBI" id="CHEBI:58210"/>
    </ligand>
</feature>
<evidence type="ECO:0000313" key="9">
    <source>
        <dbReference type="EMBL" id="TFC80457.1"/>
    </source>
</evidence>
<dbReference type="Pfam" id="PF01243">
    <property type="entry name" value="PNPOx_N"/>
    <property type="match status" value="1"/>
</dbReference>
<evidence type="ECO:0000256" key="4">
    <source>
        <dbReference type="ARBA" id="ARBA00023002"/>
    </source>
</evidence>
<reference evidence="9 10" key="1">
    <citation type="submission" date="2019-03" db="EMBL/GenBank/DDBJ databases">
        <title>Genomics of glacier-inhabiting Cryobacterium strains.</title>
        <authorList>
            <person name="Liu Q."/>
            <person name="Xin Y.-H."/>
        </authorList>
    </citation>
    <scope>NUCLEOTIDE SEQUENCE [LARGE SCALE GENOMIC DNA]</scope>
    <source>
        <strain evidence="9 10">TMT2-48-2</strain>
    </source>
</reference>
<evidence type="ECO:0000256" key="6">
    <source>
        <dbReference type="PIRSR" id="PIRSR000190-2"/>
    </source>
</evidence>
<dbReference type="InterPro" id="IPR019576">
    <property type="entry name" value="Pyridoxamine_oxidase_dimer_C"/>
</dbReference>
<comment type="subunit">
    <text evidence="5">Homodimer.</text>
</comment>
<dbReference type="Gene3D" id="2.30.110.10">
    <property type="entry name" value="Electron Transport, Fmn-binding Protein, Chain A"/>
    <property type="match status" value="1"/>
</dbReference>
<keyword evidence="3 5" id="KW-0288">FMN</keyword>
<comment type="similarity">
    <text evidence="1 5">Belongs to the pyridoxamine 5'-phosphate oxidase family.</text>
</comment>
<feature type="binding site" evidence="5 6">
    <location>
        <position position="105"/>
    </location>
    <ligand>
        <name>FMN</name>
        <dbReference type="ChEBI" id="CHEBI:58210"/>
    </ligand>
</feature>
<keyword evidence="5" id="KW-0664">Pyridoxine biosynthesis</keyword>
<feature type="domain" description="Pyridoxine 5'-phosphate oxidase dimerisation C-terminal" evidence="8">
    <location>
        <begin position="173"/>
        <end position="214"/>
    </location>
</feature>
<evidence type="ECO:0000259" key="8">
    <source>
        <dbReference type="Pfam" id="PF10590"/>
    </source>
</evidence>
<sequence>MMESLTSHTDYGAVSLTEDMVNPDPMLEFAAWLAAAEAAGVYEPNAMVVATVDPDGRPSSRTVLLKGLDGSGFDFVTNYDSRKGRALRVNPGVTLLFPWYSMQRQVIVYGTAEATDAAVSDAYFARRPRPARIAALASEQSKPIANRELLEEQVREVERRYPGDSAIPRPVTWGGFRVVPHAIEFWQGRTSRLHDRLRFTAQEGGGWTLERLQP</sequence>
<feature type="domain" description="Pyridoxamine 5'-phosphate oxidase N-terminal" evidence="7">
    <location>
        <begin position="39"/>
        <end position="158"/>
    </location>
</feature>
<dbReference type="PANTHER" id="PTHR10851:SF0">
    <property type="entry name" value="PYRIDOXINE-5'-PHOSPHATE OXIDASE"/>
    <property type="match status" value="1"/>
</dbReference>
<dbReference type="InterPro" id="IPR012349">
    <property type="entry name" value="Split_barrel_FMN-bd"/>
</dbReference>
<evidence type="ECO:0000313" key="10">
    <source>
        <dbReference type="Proteomes" id="UP000298433"/>
    </source>
</evidence>
<dbReference type="GO" id="GO:0008615">
    <property type="term" value="P:pyridoxine biosynthetic process"/>
    <property type="evidence" value="ECO:0007669"/>
    <property type="project" value="UniProtKB-UniRule"/>
</dbReference>
<dbReference type="NCBIfam" id="TIGR00558">
    <property type="entry name" value="pdxH"/>
    <property type="match status" value="1"/>
</dbReference>
<comment type="pathway">
    <text evidence="5">Cofactor metabolism; pyridoxal 5'-phosphate salvage; pyridoxal 5'-phosphate from pyridoxamine 5'-phosphate: step 1/1.</text>
</comment>
<dbReference type="UniPathway" id="UPA01068">
    <property type="reaction ID" value="UER00304"/>
</dbReference>
<feature type="binding site" evidence="5 6">
    <location>
        <begin position="61"/>
        <end position="66"/>
    </location>
    <ligand>
        <name>FMN</name>
        <dbReference type="ChEBI" id="CHEBI:58210"/>
    </ligand>
</feature>
<feature type="binding site" evidence="5 6">
    <location>
        <begin position="140"/>
        <end position="141"/>
    </location>
    <ligand>
        <name>FMN</name>
        <dbReference type="ChEBI" id="CHEBI:58210"/>
    </ligand>
</feature>
<feature type="binding site" evidence="5 6">
    <location>
        <position position="82"/>
    </location>
    <ligand>
        <name>FMN</name>
        <dbReference type="ChEBI" id="CHEBI:58210"/>
    </ligand>
</feature>
<gene>
    <name evidence="5 9" type="primary">pdxH</name>
    <name evidence="9" type="ORF">E3T23_08775</name>
</gene>
<dbReference type="PIRSF" id="PIRSF000190">
    <property type="entry name" value="Pyd_amn-ph_oxd"/>
    <property type="match status" value="1"/>
</dbReference>
<dbReference type="Pfam" id="PF10590">
    <property type="entry name" value="PNP_phzG_C"/>
    <property type="match status" value="1"/>
</dbReference>
<evidence type="ECO:0000256" key="3">
    <source>
        <dbReference type="ARBA" id="ARBA00022643"/>
    </source>
</evidence>
<dbReference type="InterPro" id="IPR000659">
    <property type="entry name" value="Pyridox_Oxase"/>
</dbReference>
<keyword evidence="4 5" id="KW-0560">Oxidoreductase</keyword>
<protein>
    <recommendedName>
        <fullName evidence="5">Pyridoxine/pyridoxamine 5'-phosphate oxidase</fullName>
        <ecNumber evidence="5">1.4.3.5</ecNumber>
    </recommendedName>
    <alternativeName>
        <fullName evidence="5">PNP/PMP oxidase</fullName>
        <shortName evidence="5">PNPOx</shortName>
    </alternativeName>
    <alternativeName>
        <fullName evidence="5">Pyridoxal 5'-phosphate synthase</fullName>
    </alternativeName>
</protein>